<accession>A0AAW1J1B7</accession>
<evidence type="ECO:0000259" key="9">
    <source>
        <dbReference type="SMART" id="SM00650"/>
    </source>
</evidence>
<keyword evidence="8" id="KW-0698">rRNA processing</keyword>
<proteinExistence type="inferred from homology"/>
<comment type="subunit">
    <text evidence="5">Part of the small subunit (SSU) processome, composed of more than 70 proteins and the RNA chaperone small nucleolar RNA (snoRNA) U3.</text>
</comment>
<comment type="caution">
    <text evidence="10">The sequence shown here is derived from an EMBL/GenBank/DDBJ whole genome shotgun (WGS) entry which is preliminary data.</text>
</comment>
<gene>
    <name evidence="10" type="ORF">QE152_g31488</name>
</gene>
<organism evidence="10 11">
    <name type="scientific">Popillia japonica</name>
    <name type="common">Japanese beetle</name>
    <dbReference type="NCBI Taxonomy" id="7064"/>
    <lineage>
        <taxon>Eukaryota</taxon>
        <taxon>Metazoa</taxon>
        <taxon>Ecdysozoa</taxon>
        <taxon>Arthropoda</taxon>
        <taxon>Hexapoda</taxon>
        <taxon>Insecta</taxon>
        <taxon>Pterygota</taxon>
        <taxon>Neoptera</taxon>
        <taxon>Endopterygota</taxon>
        <taxon>Coleoptera</taxon>
        <taxon>Polyphaga</taxon>
        <taxon>Scarabaeiformia</taxon>
        <taxon>Scarabaeidae</taxon>
        <taxon>Rutelinae</taxon>
        <taxon>Popillia</taxon>
    </lineage>
</organism>
<dbReference type="Gene3D" id="1.10.8.480">
    <property type="match status" value="1"/>
</dbReference>
<evidence type="ECO:0000256" key="4">
    <source>
        <dbReference type="ARBA" id="ARBA00022884"/>
    </source>
</evidence>
<name>A0AAW1J1B7_POPJA</name>
<dbReference type="SUPFAM" id="SSF53335">
    <property type="entry name" value="S-adenosyl-L-methionine-dependent methyltransferases"/>
    <property type="match status" value="1"/>
</dbReference>
<evidence type="ECO:0000313" key="11">
    <source>
        <dbReference type="Proteomes" id="UP001458880"/>
    </source>
</evidence>
<sequence>MPKVRIEKKSRQHNEIAKQGIMFNKDFGQHILKNPMIISSMIDKAALRPTDVALEIGPGTGNMTVKVLQHVKKVIACEIDTRPFFRCAVLMFQREFAQRLVAKPGDKLFCRLSINTQLLARVDMLMKVGKNNFRPPPKVESSVVRIEPRNPPPPINYTEWDGLTRIAFTRKNKTLSSVFRQTAVLTTLEKNLKLHCSLHNKELPTDFSIKEKIETILSGVEADQKRARTMDIDDFIALLHAFNREGIHFS</sequence>
<dbReference type="InterPro" id="IPR020596">
    <property type="entry name" value="rRNA_Ade_Mease_Trfase_CS"/>
</dbReference>
<dbReference type="AlphaFoldDB" id="A0AAW1J1B7"/>
<dbReference type="PANTHER" id="PTHR11727">
    <property type="entry name" value="DIMETHYLADENOSINE TRANSFERASE"/>
    <property type="match status" value="1"/>
</dbReference>
<evidence type="ECO:0000256" key="6">
    <source>
        <dbReference type="ARBA" id="ARBA00046134"/>
    </source>
</evidence>
<keyword evidence="2 7" id="KW-0808">Transferase</keyword>
<dbReference type="GO" id="GO:0003723">
    <property type="term" value="F:RNA binding"/>
    <property type="evidence" value="ECO:0007669"/>
    <property type="project" value="UniProtKB-UniRule"/>
</dbReference>
<dbReference type="PROSITE" id="PS51689">
    <property type="entry name" value="SAM_RNA_A_N6_MT"/>
    <property type="match status" value="1"/>
</dbReference>
<evidence type="ECO:0000256" key="7">
    <source>
        <dbReference type="PROSITE-ProRule" id="PRU01026"/>
    </source>
</evidence>
<dbReference type="EMBL" id="JASPKY010000446">
    <property type="protein sequence ID" value="KAK9696586.1"/>
    <property type="molecule type" value="Genomic_DNA"/>
</dbReference>
<dbReference type="PROSITE" id="PS01131">
    <property type="entry name" value="RRNA_A_DIMETH"/>
    <property type="match status" value="1"/>
</dbReference>
<dbReference type="InterPro" id="IPR001737">
    <property type="entry name" value="KsgA/Erm"/>
</dbReference>
<protein>
    <recommendedName>
        <fullName evidence="8">rRNA adenine N(6)-methyltransferase</fullName>
        <ecNumber evidence="8">2.1.1.-</ecNumber>
    </recommendedName>
</protein>
<keyword evidence="4 7" id="KW-0694">RNA-binding</keyword>
<dbReference type="Pfam" id="PF00398">
    <property type="entry name" value="RrnaAD"/>
    <property type="match status" value="2"/>
</dbReference>
<dbReference type="InterPro" id="IPR020598">
    <property type="entry name" value="rRNA_Ade_methylase_Trfase_N"/>
</dbReference>
<comment type="similarity">
    <text evidence="7 8">Belongs to the class I-like SAM-binding methyltransferase superfamily. rRNA adenine N(6)-methyltransferase family.</text>
</comment>
<dbReference type="EC" id="2.1.1.-" evidence="8"/>
<keyword evidence="3 7" id="KW-0949">S-adenosyl-L-methionine</keyword>
<evidence type="ECO:0000256" key="2">
    <source>
        <dbReference type="ARBA" id="ARBA00022679"/>
    </source>
</evidence>
<dbReference type="GO" id="GO:0000179">
    <property type="term" value="F:rRNA (adenine-N6,N6-)-dimethyltransferase activity"/>
    <property type="evidence" value="ECO:0007669"/>
    <property type="project" value="UniProtKB-UniRule"/>
</dbReference>
<evidence type="ECO:0000256" key="5">
    <source>
        <dbReference type="ARBA" id="ARBA00035020"/>
    </source>
</evidence>
<evidence type="ECO:0000256" key="8">
    <source>
        <dbReference type="RuleBase" id="RU362106"/>
    </source>
</evidence>
<reference evidence="10 11" key="1">
    <citation type="journal article" date="2024" name="BMC Genomics">
        <title>De novo assembly and annotation of Popillia japonica's genome with initial clues to its potential as an invasive pest.</title>
        <authorList>
            <person name="Cucini C."/>
            <person name="Boschi S."/>
            <person name="Funari R."/>
            <person name="Cardaioli E."/>
            <person name="Iannotti N."/>
            <person name="Marturano G."/>
            <person name="Paoli F."/>
            <person name="Bruttini M."/>
            <person name="Carapelli A."/>
            <person name="Frati F."/>
            <person name="Nardi F."/>
        </authorList>
    </citation>
    <scope>NUCLEOTIDE SEQUENCE [LARGE SCALE GENOMIC DNA]</scope>
    <source>
        <strain evidence="10">DMR45628</strain>
    </source>
</reference>
<dbReference type="GO" id="GO:0005730">
    <property type="term" value="C:nucleolus"/>
    <property type="evidence" value="ECO:0007669"/>
    <property type="project" value="TreeGrafter"/>
</dbReference>
<feature type="domain" description="Ribosomal RNA adenine methylase transferase N-terminal" evidence="9">
    <location>
        <begin position="37"/>
        <end position="150"/>
    </location>
</feature>
<dbReference type="Proteomes" id="UP001458880">
    <property type="component" value="Unassembled WGS sequence"/>
</dbReference>
<feature type="binding site" evidence="7">
    <location>
        <position position="1"/>
    </location>
    <ligand>
        <name>S-adenosyl-L-methionine</name>
        <dbReference type="ChEBI" id="CHEBI:59789"/>
    </ligand>
</feature>
<dbReference type="Gene3D" id="3.40.50.150">
    <property type="entry name" value="Vaccinia Virus protein VP39"/>
    <property type="match status" value="2"/>
</dbReference>
<feature type="binding site" evidence="7">
    <location>
        <position position="7"/>
    </location>
    <ligand>
        <name>S-adenosyl-L-methionine</name>
        <dbReference type="ChEBI" id="CHEBI:59789"/>
    </ligand>
</feature>
<evidence type="ECO:0000256" key="1">
    <source>
        <dbReference type="ARBA" id="ARBA00022603"/>
    </source>
</evidence>
<keyword evidence="1 7" id="KW-0489">Methyltransferase</keyword>
<comment type="caution">
    <text evidence="7">Lacks conserved residue(s) required for the propagation of feature annotation.</text>
</comment>
<evidence type="ECO:0000313" key="10">
    <source>
        <dbReference type="EMBL" id="KAK9696586.1"/>
    </source>
</evidence>
<evidence type="ECO:0000256" key="3">
    <source>
        <dbReference type="ARBA" id="ARBA00022691"/>
    </source>
</evidence>
<dbReference type="SMART" id="SM00650">
    <property type="entry name" value="rADc"/>
    <property type="match status" value="1"/>
</dbReference>
<dbReference type="PANTHER" id="PTHR11727:SF7">
    <property type="entry name" value="DIMETHYLADENOSINE TRANSFERASE-RELATED"/>
    <property type="match status" value="1"/>
</dbReference>
<dbReference type="FunFam" id="1.10.8.480:FF:000002">
    <property type="entry name" value="rRNA adenine N(6)-methyltransferase"/>
    <property type="match status" value="1"/>
</dbReference>
<dbReference type="InterPro" id="IPR029063">
    <property type="entry name" value="SAM-dependent_MTases_sf"/>
</dbReference>
<comment type="function">
    <text evidence="6">Specifically dimethylates two adjacent adenosines in the loop of a conserved hairpin near the 3'-end of 18S rRNA in the 40S particle. Involved in the pre-rRNA processing steps leading to small-subunit rRNA production independently of its RNA-modifying catalytic activity. Part of the small subunit (SSU) processome, first precursor of the small eukaryotic ribosomal subunit. During the assembly of the SSU processome in the nucleolus, many ribosome biogenesis factors, an RNA chaperone and ribosomal proteins associate with the nascent pre-rRNA and work in concert to generate RNA folding, modifications, rearrangements and cleavage as well as targeted degradation of pre-ribosomal RNA by the RNA exosome.</text>
</comment>
<keyword evidence="11" id="KW-1185">Reference proteome</keyword>